<dbReference type="InterPro" id="IPR013111">
    <property type="entry name" value="EGF_extracell"/>
</dbReference>
<dbReference type="CDD" id="cd00054">
    <property type="entry name" value="EGF_CA"/>
    <property type="match status" value="1"/>
</dbReference>
<dbReference type="SUPFAM" id="SSF52058">
    <property type="entry name" value="L domain-like"/>
    <property type="match status" value="1"/>
</dbReference>
<feature type="chain" id="PRO_5003316214" description="EGF-like domain-containing protein" evidence="3">
    <location>
        <begin position="23"/>
        <end position="905"/>
    </location>
</feature>
<evidence type="ECO:0000259" key="4">
    <source>
        <dbReference type="Pfam" id="PF07974"/>
    </source>
</evidence>
<dbReference type="EMBL" id="GL883025">
    <property type="protein sequence ID" value="EGG16031.1"/>
    <property type="molecule type" value="Genomic_DNA"/>
</dbReference>
<organism evidence="6 7">
    <name type="scientific">Cavenderia fasciculata</name>
    <name type="common">Slime mold</name>
    <name type="synonym">Dictyostelium fasciculatum</name>
    <dbReference type="NCBI Taxonomy" id="261658"/>
    <lineage>
        <taxon>Eukaryota</taxon>
        <taxon>Amoebozoa</taxon>
        <taxon>Evosea</taxon>
        <taxon>Eumycetozoa</taxon>
        <taxon>Dictyostelia</taxon>
        <taxon>Acytosteliales</taxon>
        <taxon>Cavenderiaceae</taxon>
        <taxon>Cavenderia</taxon>
    </lineage>
</organism>
<accession>F4Q8D1</accession>
<dbReference type="GeneID" id="14867928"/>
<dbReference type="RefSeq" id="XP_004352356.1">
    <property type="nucleotide sequence ID" value="XM_004352304.1"/>
</dbReference>
<keyword evidence="1" id="KW-1015">Disulfide bond</keyword>
<gene>
    <name evidence="6" type="ORF">DFA_09703</name>
</gene>
<evidence type="ECO:0000256" key="2">
    <source>
        <dbReference type="SAM" id="Phobius"/>
    </source>
</evidence>
<dbReference type="InterPro" id="IPR032675">
    <property type="entry name" value="LRR_dom_sf"/>
</dbReference>
<keyword evidence="2" id="KW-0472">Membrane</keyword>
<keyword evidence="2" id="KW-1133">Transmembrane helix</keyword>
<evidence type="ECO:0008006" key="8">
    <source>
        <dbReference type="Google" id="ProtNLM"/>
    </source>
</evidence>
<dbReference type="Gene3D" id="3.80.10.10">
    <property type="entry name" value="Ribonuclease Inhibitor"/>
    <property type="match status" value="1"/>
</dbReference>
<feature type="domain" description="ComC supersandwich" evidence="5">
    <location>
        <begin position="633"/>
        <end position="840"/>
    </location>
</feature>
<feature type="signal peptide" evidence="3">
    <location>
        <begin position="1"/>
        <end position="22"/>
    </location>
</feature>
<dbReference type="PANTHER" id="PTHR24032">
    <property type="entry name" value="EGF-LIKE DOMAIN-CONTAINING PROTEIN-RELATED-RELATED"/>
    <property type="match status" value="1"/>
</dbReference>
<evidence type="ECO:0000256" key="3">
    <source>
        <dbReference type="SAM" id="SignalP"/>
    </source>
</evidence>
<dbReference type="AlphaFoldDB" id="F4Q8D1"/>
<keyword evidence="3" id="KW-0732">Signal</keyword>
<feature type="transmembrane region" description="Helical" evidence="2">
    <location>
        <begin position="863"/>
        <end position="885"/>
    </location>
</feature>
<keyword evidence="2" id="KW-0812">Transmembrane</keyword>
<evidence type="ECO:0000259" key="5">
    <source>
        <dbReference type="Pfam" id="PF22933"/>
    </source>
</evidence>
<dbReference type="InterPro" id="IPR054484">
    <property type="entry name" value="ComC_SSD"/>
</dbReference>
<evidence type="ECO:0000313" key="7">
    <source>
        <dbReference type="Proteomes" id="UP000007797"/>
    </source>
</evidence>
<feature type="domain" description="Epidermal growth factor-like" evidence="4">
    <location>
        <begin position="578"/>
        <end position="603"/>
    </location>
</feature>
<dbReference type="PANTHER" id="PTHR24032:SF16">
    <property type="entry name" value="EGF-LIKE DOMAIN-CONTAINING PROTEIN"/>
    <property type="match status" value="1"/>
</dbReference>
<dbReference type="Pfam" id="PF07974">
    <property type="entry name" value="EGF_2"/>
    <property type="match status" value="1"/>
</dbReference>
<sequence>MLVNSAVWLITLYGLPIGFNQASICNTPANTFKCEQVDVANGGGFHITSISISTSSNSYVGQLNTTMTELYFPQVLTIVISVNQYNAYNINLLDYTKNLPKYSLVSIPTFFNGSRLVTLELGESSLANLVIPSTTYLPSLFSLRMGISCFTTTTINLSEQSFPNLSILDIKGKEGNFPINIGVSPTIRNMYASTSSTSTINLSFSNTSTVSEMIFIGSVTLSPKDLSLYPSLTSYNVRSSPNQNNPFPFEGPVPSNMYQLDLRNQSISGTIPSNLLANNPYQLKLLLQNNSQLVGSLGQEYCYISELHIDLTGITSVPDCWWCYYTLTQSLDLQIDSTTLFSYRGNYVITGDGIGFGAGTTSLYLIEPNRKLGGKMNVQMGRSQNISLSLTNSSSDSIMFEVYEMEFSVVDAKMDLKDNQELKISFIIVNPNYPPNVTLDSNRLSFKSYGSSNTLIYSIPTNYILKSDIPSIIVYTQFQTTNITNINAIVTSVVMEPTTYPPKYIYFYGFFGNAGARVSINNTECTVTLSTLIVRRCEFETVPPPSGPAFINVTTDNGIFASSSLLFIPYPPPSNDDCMNRTNNCNGHGTCVNGTCQCDDGWTDDCRLKNEKDPDVIFKPNTTSPTSTFSYKDFIFSFDMVEIQELDIDGNVIKRLESNSWLLNDRSTNDLVSLSYDLVSHQNDSDYSLLNVTSIVEFSNSSRSIQFGDDIIQLGAGSIKVSVNITNWPFTSVLSNLRVLFSTTINNQQSIIGCDDSVNTIASFEQSLNGDSIQYLRVVKDNVQFFGRFIDYCLSDGRKTYSKTQLINTTVIDQDNSIALIGISLPQSQSALLDPDFSALVIDRESFGSGGCNGSESDTKWKIIVGVVVGVVAAAAISVVIVYFVRRLRVHRILTRKPVEMNDRR</sequence>
<protein>
    <recommendedName>
        <fullName evidence="8">EGF-like domain-containing protein</fullName>
    </recommendedName>
</protein>
<evidence type="ECO:0000313" key="6">
    <source>
        <dbReference type="EMBL" id="EGG16031.1"/>
    </source>
</evidence>
<dbReference type="OrthoDB" id="26095at2759"/>
<dbReference type="Pfam" id="PF22933">
    <property type="entry name" value="ComC_SSD"/>
    <property type="match status" value="1"/>
</dbReference>
<keyword evidence="7" id="KW-1185">Reference proteome</keyword>
<proteinExistence type="predicted"/>
<name>F4Q8D1_CACFS</name>
<dbReference type="KEGG" id="dfa:DFA_09703"/>
<dbReference type="Proteomes" id="UP000007797">
    <property type="component" value="Unassembled WGS sequence"/>
</dbReference>
<dbReference type="Gene3D" id="2.10.25.10">
    <property type="entry name" value="Laminin"/>
    <property type="match status" value="1"/>
</dbReference>
<evidence type="ECO:0000256" key="1">
    <source>
        <dbReference type="ARBA" id="ARBA00023157"/>
    </source>
</evidence>
<dbReference type="InterPro" id="IPR053331">
    <property type="entry name" value="EGF-like_comC"/>
</dbReference>
<reference evidence="7" key="1">
    <citation type="journal article" date="2011" name="Genome Res.">
        <title>Phylogeny-wide analysis of social amoeba genomes highlights ancient origins for complex intercellular communication.</title>
        <authorList>
            <person name="Heidel A.J."/>
            <person name="Lawal H.M."/>
            <person name="Felder M."/>
            <person name="Schilde C."/>
            <person name="Helps N.R."/>
            <person name="Tunggal B."/>
            <person name="Rivero F."/>
            <person name="John U."/>
            <person name="Schleicher M."/>
            <person name="Eichinger L."/>
            <person name="Platzer M."/>
            <person name="Noegel A.A."/>
            <person name="Schaap P."/>
            <person name="Gloeckner G."/>
        </authorList>
    </citation>
    <scope>NUCLEOTIDE SEQUENCE [LARGE SCALE GENOMIC DNA]</scope>
    <source>
        <strain evidence="7">SH3</strain>
    </source>
</reference>